<dbReference type="Pfam" id="PF00483">
    <property type="entry name" value="NTP_transferase"/>
    <property type="match status" value="1"/>
</dbReference>
<evidence type="ECO:0000259" key="1">
    <source>
        <dbReference type="Pfam" id="PF00483"/>
    </source>
</evidence>
<dbReference type="InterPro" id="IPR029044">
    <property type="entry name" value="Nucleotide-diphossugar_trans"/>
</dbReference>
<dbReference type="Gene3D" id="3.30.200.20">
    <property type="entry name" value="Phosphorylase Kinase, domain 1"/>
    <property type="match status" value="1"/>
</dbReference>
<name>A0A5C8EC42_BRAPL</name>
<dbReference type="InterPro" id="IPR005835">
    <property type="entry name" value="NTP_transferase_dom"/>
</dbReference>
<dbReference type="SUPFAM" id="SSF53448">
    <property type="entry name" value="Nucleotide-diphospho-sugar transferases"/>
    <property type="match status" value="1"/>
</dbReference>
<accession>A0A5C8EC42</accession>
<organism evidence="2 3">
    <name type="scientific">Brachyspira pilosicoli</name>
    <name type="common">Serpulina pilosicoli</name>
    <dbReference type="NCBI Taxonomy" id="52584"/>
    <lineage>
        <taxon>Bacteria</taxon>
        <taxon>Pseudomonadati</taxon>
        <taxon>Spirochaetota</taxon>
        <taxon>Spirochaetia</taxon>
        <taxon>Brachyspirales</taxon>
        <taxon>Brachyspiraceae</taxon>
        <taxon>Brachyspira</taxon>
    </lineage>
</organism>
<feature type="domain" description="Nucleotidyl transferase" evidence="1">
    <location>
        <begin position="2"/>
        <end position="116"/>
    </location>
</feature>
<comment type="caution">
    <text evidence="2">The sequence shown here is derived from an EMBL/GenBank/DDBJ whole genome shotgun (WGS) entry which is preliminary data.</text>
</comment>
<reference evidence="2 3" key="1">
    <citation type="journal article" date="1992" name="Lakartidningen">
        <title>[Penicillin V and not amoxicillin is the first choice preparation in acute otitis].</title>
        <authorList>
            <person name="Kamme C."/>
            <person name="Lundgren K."/>
            <person name="Prellner K."/>
        </authorList>
    </citation>
    <scope>NUCLEOTIDE SEQUENCE [LARGE SCALE GENOMIC DNA]</scope>
    <source>
        <strain evidence="2 3">PC5538III-hc</strain>
    </source>
</reference>
<dbReference type="GO" id="GO:0006646">
    <property type="term" value="P:phosphatidylethanolamine biosynthetic process"/>
    <property type="evidence" value="ECO:0007669"/>
    <property type="project" value="TreeGrafter"/>
</dbReference>
<dbReference type="OrthoDB" id="9803871at2"/>
<sequence length="488" mass="56687">MKAIILAAGKGTRLAPMTLIKPKPLLKINGKTLLENMVKILKNNGVDDIVVVAGYKHEMFDEYKEKLGFKKVIYNDYAVKNSSASLKFVIDEIVKGTMIFNGDLYLKNNFFSYIRSDSSQFLAQKIVDGVTSWGYIVDRNFKLIDIDTNATSGYGDGIAVFDNEEDVKILKEELLNTSDDEYWEYCVLRSINKINFYAFNHDDLYVEIDSFKDALYHDLITPKEIAEQCSDDGKIDKLAGITNVNYKIKFLGEDKIIRIPGKGTENIIDRTSEKKILSLIYDKDIVPKSDFYESDIKLTDFLYGYRSLDFNDLKNCDIIFPLIAEQMKKLHNISHEDHMDFKIISMVEEIENYENLSQIKIVNKSEHKFLLNLARDMDKGKQVLCHRDLQLPNIMYNGEIIKFVDFEYAGFSSILWELGNFTAELELNKDQIMKFIEIYKDITYEEIIIGQMMSNYIWALWGWIYDSIDLGRNYLSRFHSNINFLMKK</sequence>
<dbReference type="PANTHER" id="PTHR22603:SF66">
    <property type="entry name" value="ETHANOLAMINE KINASE"/>
    <property type="match status" value="1"/>
</dbReference>
<dbReference type="InterPro" id="IPR011009">
    <property type="entry name" value="Kinase-like_dom_sf"/>
</dbReference>
<dbReference type="PANTHER" id="PTHR22603">
    <property type="entry name" value="CHOLINE/ETHANOALAMINE KINASE"/>
    <property type="match status" value="1"/>
</dbReference>
<protein>
    <recommendedName>
        <fullName evidence="1">Nucleotidyl transferase domain-containing protein</fullName>
    </recommendedName>
</protein>
<dbReference type="Gene3D" id="3.90.1200.10">
    <property type="match status" value="1"/>
</dbReference>
<evidence type="ECO:0000313" key="3">
    <source>
        <dbReference type="Proteomes" id="UP000323176"/>
    </source>
</evidence>
<evidence type="ECO:0000313" key="2">
    <source>
        <dbReference type="EMBL" id="TXJ35627.1"/>
    </source>
</evidence>
<dbReference type="Proteomes" id="UP000323176">
    <property type="component" value="Unassembled WGS sequence"/>
</dbReference>
<gene>
    <name evidence="2" type="ORF">EPJ72_12265</name>
</gene>
<proteinExistence type="predicted"/>
<dbReference type="AlphaFoldDB" id="A0A5C8EC42"/>
<dbReference type="Pfam" id="PF01633">
    <property type="entry name" value="Choline_kinase"/>
    <property type="match status" value="1"/>
</dbReference>
<dbReference type="GO" id="GO:0005737">
    <property type="term" value="C:cytoplasm"/>
    <property type="evidence" value="ECO:0007669"/>
    <property type="project" value="TreeGrafter"/>
</dbReference>
<dbReference type="GO" id="GO:0004305">
    <property type="term" value="F:ethanolamine kinase activity"/>
    <property type="evidence" value="ECO:0007669"/>
    <property type="project" value="TreeGrafter"/>
</dbReference>
<dbReference type="EMBL" id="SAXY01000074">
    <property type="protein sequence ID" value="TXJ35627.1"/>
    <property type="molecule type" value="Genomic_DNA"/>
</dbReference>
<dbReference type="SUPFAM" id="SSF56112">
    <property type="entry name" value="Protein kinase-like (PK-like)"/>
    <property type="match status" value="1"/>
</dbReference>
<dbReference type="Gene3D" id="3.90.550.10">
    <property type="entry name" value="Spore Coat Polysaccharide Biosynthesis Protein SpsA, Chain A"/>
    <property type="match status" value="1"/>
</dbReference>